<dbReference type="Proteomes" id="UP001530315">
    <property type="component" value="Unassembled WGS sequence"/>
</dbReference>
<dbReference type="GO" id="GO:0009507">
    <property type="term" value="C:chloroplast"/>
    <property type="evidence" value="ECO:0007669"/>
    <property type="project" value="UniProtKB-SubCell"/>
</dbReference>
<reference evidence="6 7" key="1">
    <citation type="submission" date="2024-10" db="EMBL/GenBank/DDBJ databases">
        <title>Updated reference genomes for cyclostephanoid diatoms.</title>
        <authorList>
            <person name="Roberts W.R."/>
            <person name="Alverson A.J."/>
        </authorList>
    </citation>
    <scope>NUCLEOTIDE SEQUENCE [LARGE SCALE GENOMIC DNA]</scope>
    <source>
        <strain evidence="6 7">AJA276-08</strain>
    </source>
</reference>
<evidence type="ECO:0000256" key="3">
    <source>
        <dbReference type="ARBA" id="ARBA00022640"/>
    </source>
</evidence>
<dbReference type="PANTHER" id="PTHR33926">
    <property type="entry name" value="PROTEIN TIC 22, CHLOROPLASTIC"/>
    <property type="match status" value="1"/>
</dbReference>
<organism evidence="6 7">
    <name type="scientific">Stephanodiscus triporus</name>
    <dbReference type="NCBI Taxonomy" id="2934178"/>
    <lineage>
        <taxon>Eukaryota</taxon>
        <taxon>Sar</taxon>
        <taxon>Stramenopiles</taxon>
        <taxon>Ochrophyta</taxon>
        <taxon>Bacillariophyta</taxon>
        <taxon>Coscinodiscophyceae</taxon>
        <taxon>Thalassiosirophycidae</taxon>
        <taxon>Stephanodiscales</taxon>
        <taxon>Stephanodiscaceae</taxon>
        <taxon>Stephanodiscus</taxon>
    </lineage>
</organism>
<feature type="region of interest" description="Disordered" evidence="4">
    <location>
        <begin position="79"/>
        <end position="104"/>
    </location>
</feature>
<keyword evidence="5" id="KW-0732">Signal</keyword>
<proteinExistence type="predicted"/>
<name>A0ABD3PG08_9STRA</name>
<comment type="caution">
    <text evidence="6">The sequence shown here is derived from an EMBL/GenBank/DDBJ whole genome shotgun (WGS) entry which is preliminary data.</text>
</comment>
<evidence type="ECO:0000313" key="7">
    <source>
        <dbReference type="Proteomes" id="UP001530315"/>
    </source>
</evidence>
<dbReference type="AlphaFoldDB" id="A0ABD3PG08"/>
<evidence type="ECO:0000256" key="5">
    <source>
        <dbReference type="SAM" id="SignalP"/>
    </source>
</evidence>
<dbReference type="PANTHER" id="PTHR33926:SF4">
    <property type="entry name" value="PROTEIN TIC 22, CHLOROPLASTIC"/>
    <property type="match status" value="1"/>
</dbReference>
<evidence type="ECO:0000313" key="6">
    <source>
        <dbReference type="EMBL" id="KAL3785385.1"/>
    </source>
</evidence>
<gene>
    <name evidence="6" type="ORF">ACHAW5_007862</name>
</gene>
<evidence type="ECO:0000256" key="4">
    <source>
        <dbReference type="SAM" id="MobiDB-lite"/>
    </source>
</evidence>
<evidence type="ECO:0000256" key="1">
    <source>
        <dbReference type="ARBA" id="ARBA00004229"/>
    </source>
</evidence>
<dbReference type="EMBL" id="JALLAZ020000892">
    <property type="protein sequence ID" value="KAL3785385.1"/>
    <property type="molecule type" value="Genomic_DNA"/>
</dbReference>
<sequence length="433" mass="48340">MRLSTIPSPILLLCLSLSSTSDAAKKGGRAMNFSNLLGAHTAIPAYERIISQPVFQVTTAWGSPYMLFEKYKDEERALELEGGGGGDQGSDAAKFSRAQQKDDMQDTRPISLYFVDEHDARALADEMRQMKHMKDSDLRITCTSLGKAVRHASNLGNGLVTGQPIEETTGKLLTMDAGGSLRHKIVPSKRELFYAARCVGRERVGCFGESPKEDAELLLQPQDVIEANKMGLRRKAAKNAVVRMKKARQLEKEGLVESEGDRLRREYAHMEGQVGLPVFYAQGLVKKPPKIRRMIQGSRAWATSSLTPLYFSYEDLLKDWSEMRSRSVNKSKIPAKPEVEVFNMIDVVTSIDKDQWKAQRHAELDREKKGLWGRLPVLHHFIKSKRSGSAAASGLDKVVFVPSSLGVQAKERIRANGNRKARLRSMRAWGKNA</sequence>
<keyword evidence="3" id="KW-0934">Plastid</keyword>
<keyword evidence="7" id="KW-1185">Reference proteome</keyword>
<feature type="chain" id="PRO_5044827813" evidence="5">
    <location>
        <begin position="24"/>
        <end position="433"/>
    </location>
</feature>
<comment type="subcellular location">
    <subcellularLocation>
        <location evidence="1">Plastid</location>
        <location evidence="1">Chloroplast</location>
    </subcellularLocation>
</comment>
<evidence type="ECO:0000256" key="2">
    <source>
        <dbReference type="ARBA" id="ARBA00022528"/>
    </source>
</evidence>
<protein>
    <submittedName>
        <fullName evidence="6">Uncharacterized protein</fullName>
    </submittedName>
</protein>
<keyword evidence="2" id="KW-0150">Chloroplast</keyword>
<accession>A0ABD3PG08</accession>
<feature type="signal peptide" evidence="5">
    <location>
        <begin position="1"/>
        <end position="23"/>
    </location>
</feature>
<dbReference type="Gene3D" id="3.40.1350.100">
    <property type="match status" value="1"/>
</dbReference>
<dbReference type="InterPro" id="IPR007378">
    <property type="entry name" value="Tic22-like"/>
</dbReference>